<evidence type="ECO:0000313" key="6">
    <source>
        <dbReference type="Proteomes" id="UP000660262"/>
    </source>
</evidence>
<keyword evidence="3" id="KW-0539">Nucleus</keyword>
<evidence type="ECO:0000256" key="4">
    <source>
        <dbReference type="SAM" id="MobiDB-lite"/>
    </source>
</evidence>
<comment type="subcellular location">
    <subcellularLocation>
        <location evidence="1">Nucleus</location>
    </subcellularLocation>
</comment>
<evidence type="ECO:0000256" key="3">
    <source>
        <dbReference type="ARBA" id="ARBA00023242"/>
    </source>
</evidence>
<keyword evidence="6" id="KW-1185">Reference proteome</keyword>
<evidence type="ECO:0000256" key="1">
    <source>
        <dbReference type="ARBA" id="ARBA00004123"/>
    </source>
</evidence>
<dbReference type="GO" id="GO:0005681">
    <property type="term" value="C:spliceosomal complex"/>
    <property type="evidence" value="ECO:0007669"/>
    <property type="project" value="TreeGrafter"/>
</dbReference>
<proteinExistence type="inferred from homology"/>
<sequence>MSHAVRRKLRGKRIPAGFDAIEDSLDSFESQMRDAVQASHEGLKKNESAWKVHRLHFEKNRFIFDVYYKRQLISKELFDFLVREKVADGPLISKWRKPGYETLCSLLAIQKSGHNFGTTSLCRVPLAQRSKEQKYAPDNQTGCVACASGDGLFGGPIWWNTDRSAGAKAEDNRTTWEGPAGAGATAGEGDDSGGKGKGKRPRPPANDDDDELDEDVAKRLAMLQGRA</sequence>
<dbReference type="EMBL" id="BNJQ01000011">
    <property type="protein sequence ID" value="GHP05888.1"/>
    <property type="molecule type" value="Genomic_DNA"/>
</dbReference>
<comment type="caution">
    <text evidence="5">The sequence shown here is derived from an EMBL/GenBank/DDBJ whole genome shotgun (WGS) entry which is preliminary data.</text>
</comment>
<protein>
    <recommendedName>
        <fullName evidence="7">G10 protein</fullName>
    </recommendedName>
</protein>
<evidence type="ECO:0008006" key="7">
    <source>
        <dbReference type="Google" id="ProtNLM"/>
    </source>
</evidence>
<dbReference type="Proteomes" id="UP000660262">
    <property type="component" value="Unassembled WGS sequence"/>
</dbReference>
<comment type="similarity">
    <text evidence="2">Belongs to the BUD31 (G10) family.</text>
</comment>
<dbReference type="OrthoDB" id="277109at2759"/>
<evidence type="ECO:0000256" key="2">
    <source>
        <dbReference type="ARBA" id="ARBA00005287"/>
    </source>
</evidence>
<name>A0A830HGF0_9CHLO</name>
<evidence type="ECO:0000313" key="5">
    <source>
        <dbReference type="EMBL" id="GHP05888.1"/>
    </source>
</evidence>
<accession>A0A830HGF0</accession>
<dbReference type="AlphaFoldDB" id="A0A830HGF0"/>
<gene>
    <name evidence="5" type="ORF">PPROV_000463500</name>
</gene>
<organism evidence="5 6">
    <name type="scientific">Pycnococcus provasolii</name>
    <dbReference type="NCBI Taxonomy" id="41880"/>
    <lineage>
        <taxon>Eukaryota</taxon>
        <taxon>Viridiplantae</taxon>
        <taxon>Chlorophyta</taxon>
        <taxon>Pseudoscourfieldiophyceae</taxon>
        <taxon>Pseudoscourfieldiales</taxon>
        <taxon>Pycnococcaceae</taxon>
        <taxon>Pycnococcus</taxon>
    </lineage>
</organism>
<dbReference type="PRINTS" id="PR00322">
    <property type="entry name" value="G10"/>
</dbReference>
<dbReference type="InterPro" id="IPR001748">
    <property type="entry name" value="BUD31"/>
</dbReference>
<dbReference type="Pfam" id="PF01125">
    <property type="entry name" value="BUD31"/>
    <property type="match status" value="1"/>
</dbReference>
<dbReference type="PANTHER" id="PTHR19411:SF0">
    <property type="entry name" value="PROTEIN BUD31 HOMOLOG"/>
    <property type="match status" value="1"/>
</dbReference>
<reference evidence="5" key="1">
    <citation type="submission" date="2020-10" db="EMBL/GenBank/DDBJ databases">
        <title>Unveiling of a novel bifunctional photoreceptor, Dualchrome1, isolated from a cosmopolitan green alga.</title>
        <authorList>
            <person name="Suzuki S."/>
            <person name="Kawachi M."/>
        </authorList>
    </citation>
    <scope>NUCLEOTIDE SEQUENCE</scope>
    <source>
        <strain evidence="5">NIES 2893</strain>
    </source>
</reference>
<dbReference type="PANTHER" id="PTHR19411">
    <property type="entry name" value="PROTEIN BUD31-RELATED"/>
    <property type="match status" value="1"/>
</dbReference>
<dbReference type="GO" id="GO:0000398">
    <property type="term" value="P:mRNA splicing, via spliceosome"/>
    <property type="evidence" value="ECO:0007669"/>
    <property type="project" value="TreeGrafter"/>
</dbReference>
<feature type="region of interest" description="Disordered" evidence="4">
    <location>
        <begin position="165"/>
        <end position="215"/>
    </location>
</feature>